<dbReference type="Pfam" id="PF00266">
    <property type="entry name" value="Aminotran_5"/>
    <property type="match status" value="1"/>
</dbReference>
<dbReference type="PANTHER" id="PTHR21152:SF40">
    <property type="entry name" value="ALANINE--GLYOXYLATE AMINOTRANSFERASE"/>
    <property type="match status" value="1"/>
</dbReference>
<dbReference type="Gene3D" id="3.40.640.10">
    <property type="entry name" value="Type I PLP-dependent aspartate aminotransferase-like (Major domain)"/>
    <property type="match status" value="1"/>
</dbReference>
<evidence type="ECO:0000259" key="4">
    <source>
        <dbReference type="Pfam" id="PF00266"/>
    </source>
</evidence>
<gene>
    <name evidence="5" type="ORF">GCM10010840_00310</name>
</gene>
<feature type="domain" description="Aminotransferase class V" evidence="4">
    <location>
        <begin position="22"/>
        <end position="333"/>
    </location>
</feature>
<evidence type="ECO:0000256" key="1">
    <source>
        <dbReference type="ARBA" id="ARBA00001933"/>
    </source>
</evidence>
<keyword evidence="5" id="KW-0808">Transferase</keyword>
<evidence type="ECO:0000313" key="5">
    <source>
        <dbReference type="EMBL" id="GGL66326.1"/>
    </source>
</evidence>
<evidence type="ECO:0000256" key="2">
    <source>
        <dbReference type="ARBA" id="ARBA00009236"/>
    </source>
</evidence>
<reference evidence="6" key="1">
    <citation type="journal article" date="2019" name="Int. J. Syst. Evol. Microbiol.">
        <title>The Global Catalogue of Microorganisms (GCM) 10K type strain sequencing project: providing services to taxonomists for standard genome sequencing and annotation.</title>
        <authorList>
            <consortium name="The Broad Institute Genomics Platform"/>
            <consortium name="The Broad Institute Genome Sequencing Center for Infectious Disease"/>
            <person name="Wu L."/>
            <person name="Ma J."/>
        </authorList>
    </citation>
    <scope>NUCLEOTIDE SEQUENCE [LARGE SCALE GENOMIC DNA]</scope>
    <source>
        <strain evidence="6">JCM 15442</strain>
    </source>
</reference>
<dbReference type="PIRSF" id="PIRSF000524">
    <property type="entry name" value="SPT"/>
    <property type="match status" value="1"/>
</dbReference>
<proteinExistence type="inferred from homology"/>
<comment type="similarity">
    <text evidence="2">Belongs to the class-V pyridoxal-phosphate-dependent aminotransferase family.</text>
</comment>
<accession>A0ABQ2FYE7</accession>
<sequence length="387" mass="41691">MPPLRPDIDPNGLLEYSVVYTDRSLNHMSAAFQEVMNDLSRELKAVYHADAVAIIPGSGTSAMEAVVDQLAPGQRCLVVRNGWFSYRWSQIFEMSRVPEAVTVLSAQTQVQGPQEPFAPPPIGEVVEAIRREKPALVFAPHVETSSGIILPEEYIRQMAQATHEIGGLLVIDCIASGCVWLDMTDLGIDVLITAPQKGWSSTPCAGIALLSAAATVRVDATDSVSFTLDLKKWLNIMRAYEGGGFAYHATLPTDGLRQFRDTVLEMKAFGFGRAQDAQWSLGNRVRSVLKEAGFSSVAAEGFEAPGVVVSYTDVDAIQSGKAFREAGLQIAAGVPLQVGEGPDFKTFRIGLFGLDKLADVDGAVGRFEKGLQAVRSRGETAATSRQS</sequence>
<organism evidence="5 6">
    <name type="scientific">Deinococcus aerolatus</name>
    <dbReference type="NCBI Taxonomy" id="522487"/>
    <lineage>
        <taxon>Bacteria</taxon>
        <taxon>Thermotogati</taxon>
        <taxon>Deinococcota</taxon>
        <taxon>Deinococci</taxon>
        <taxon>Deinococcales</taxon>
        <taxon>Deinococcaceae</taxon>
        <taxon>Deinococcus</taxon>
    </lineage>
</organism>
<dbReference type="PANTHER" id="PTHR21152">
    <property type="entry name" value="AMINOTRANSFERASE CLASS V"/>
    <property type="match status" value="1"/>
</dbReference>
<keyword evidence="5" id="KW-0032">Aminotransferase</keyword>
<comment type="caution">
    <text evidence="5">The sequence shown here is derived from an EMBL/GenBank/DDBJ whole genome shotgun (WGS) entry which is preliminary data.</text>
</comment>
<comment type="cofactor">
    <cofactor evidence="1">
        <name>pyridoxal 5'-phosphate</name>
        <dbReference type="ChEBI" id="CHEBI:597326"/>
    </cofactor>
</comment>
<dbReference type="InterPro" id="IPR000192">
    <property type="entry name" value="Aminotrans_V_dom"/>
</dbReference>
<dbReference type="SUPFAM" id="SSF53383">
    <property type="entry name" value="PLP-dependent transferases"/>
    <property type="match status" value="1"/>
</dbReference>
<dbReference type="InterPro" id="IPR015421">
    <property type="entry name" value="PyrdxlP-dep_Trfase_major"/>
</dbReference>
<protein>
    <submittedName>
        <fullName evidence="5">Class V aminotransferase</fullName>
    </submittedName>
</protein>
<dbReference type="InterPro" id="IPR015422">
    <property type="entry name" value="PyrdxlP-dep_Trfase_small"/>
</dbReference>
<dbReference type="InterPro" id="IPR024169">
    <property type="entry name" value="SP_NH2Trfase/AEP_transaminase"/>
</dbReference>
<dbReference type="GO" id="GO:0008483">
    <property type="term" value="F:transaminase activity"/>
    <property type="evidence" value="ECO:0007669"/>
    <property type="project" value="UniProtKB-KW"/>
</dbReference>
<evidence type="ECO:0000313" key="6">
    <source>
        <dbReference type="Proteomes" id="UP000639973"/>
    </source>
</evidence>
<dbReference type="Proteomes" id="UP000639973">
    <property type="component" value="Unassembled WGS sequence"/>
</dbReference>
<keyword evidence="3" id="KW-0663">Pyridoxal phosphate</keyword>
<dbReference type="Gene3D" id="3.90.1150.10">
    <property type="entry name" value="Aspartate Aminotransferase, domain 1"/>
    <property type="match status" value="1"/>
</dbReference>
<keyword evidence="6" id="KW-1185">Reference proteome</keyword>
<dbReference type="EMBL" id="BMOL01000001">
    <property type="protein sequence ID" value="GGL66326.1"/>
    <property type="molecule type" value="Genomic_DNA"/>
</dbReference>
<dbReference type="RefSeq" id="WP_188967831.1">
    <property type="nucleotide sequence ID" value="NZ_BMOL01000001.1"/>
</dbReference>
<evidence type="ECO:0000256" key="3">
    <source>
        <dbReference type="ARBA" id="ARBA00022898"/>
    </source>
</evidence>
<name>A0ABQ2FYE7_9DEIO</name>
<dbReference type="InterPro" id="IPR015424">
    <property type="entry name" value="PyrdxlP-dep_Trfase"/>
</dbReference>